<keyword evidence="2" id="KW-0479">Metal-binding</keyword>
<dbReference type="PANTHER" id="PTHR48073:SF2">
    <property type="entry name" value="O-SUCCINYLBENZOATE SYNTHASE"/>
    <property type="match status" value="1"/>
</dbReference>
<evidence type="ECO:0000256" key="2">
    <source>
        <dbReference type="ARBA" id="ARBA00022723"/>
    </source>
</evidence>
<dbReference type="EMBL" id="CP001854">
    <property type="protein sequence ID" value="ADB51362.1"/>
    <property type="molecule type" value="Genomic_DNA"/>
</dbReference>
<feature type="domain" description="Mandelate racemase/muconate lactonizing enzyme C-terminal" evidence="4">
    <location>
        <begin position="153"/>
        <end position="249"/>
    </location>
</feature>
<dbReference type="Proteomes" id="UP000008229">
    <property type="component" value="Chromosome"/>
</dbReference>
<keyword evidence="6" id="KW-1185">Reference proteome</keyword>
<comment type="similarity">
    <text evidence="1">Belongs to the mandelate racemase/muconate lactonizing enzyme family.</text>
</comment>
<dbReference type="KEGG" id="cwo:Cwoe_2943"/>
<proteinExistence type="inferred from homology"/>
<dbReference type="Pfam" id="PF02746">
    <property type="entry name" value="MR_MLE_N"/>
    <property type="match status" value="1"/>
</dbReference>
<keyword evidence="3" id="KW-0413">Isomerase</keyword>
<gene>
    <name evidence="5" type="ordered locus">Cwoe_2943</name>
</gene>
<evidence type="ECO:0000256" key="1">
    <source>
        <dbReference type="ARBA" id="ARBA00008031"/>
    </source>
</evidence>
<dbReference type="HOGENOM" id="CLU_030273_3_2_11"/>
<evidence type="ECO:0000313" key="5">
    <source>
        <dbReference type="EMBL" id="ADB51362.1"/>
    </source>
</evidence>
<evidence type="ECO:0000256" key="3">
    <source>
        <dbReference type="ARBA" id="ARBA00023235"/>
    </source>
</evidence>
<organism evidence="5 6">
    <name type="scientific">Conexibacter woesei (strain DSM 14684 / CCUG 47730 / CIP 108061 / JCM 11494 / NBRC 100937 / ID131577)</name>
    <dbReference type="NCBI Taxonomy" id="469383"/>
    <lineage>
        <taxon>Bacteria</taxon>
        <taxon>Bacillati</taxon>
        <taxon>Actinomycetota</taxon>
        <taxon>Thermoleophilia</taxon>
        <taxon>Solirubrobacterales</taxon>
        <taxon>Conexibacteraceae</taxon>
        <taxon>Conexibacter</taxon>
    </lineage>
</organism>
<dbReference type="GO" id="GO:0046872">
    <property type="term" value="F:metal ion binding"/>
    <property type="evidence" value="ECO:0007669"/>
    <property type="project" value="UniProtKB-KW"/>
</dbReference>
<sequence length="381" mass="39557">MSAPRPRARDATVVALQTLRVSPRVRAELLVSGARGTHDRSDFLLVRVVTSAGVEGLGEVSATLTWSGEDGATAEHAIRSALAPAIVGQPLVPVAALEARMDRALAASPFTKAGVSIALWDAYARTLDVPLAVALGGPLREQVPIKCSLSGDGERLRRTYEAARAAGFRAFKVKVGLDPDCDAERLRQARALAGEQAFLGADANGGWSRAQARRAVALLQAHAPAFVEQPLAPGDLAGLRELRERSDLPIVLDESVFGLEDLVAALRAEAADVVSVYVGKAGGPARAVELARVAHAFGVESIVGSNGELGVGAAAQVHVACAAPGLAPAIPSDVIGAHYYDEDVLAEPLPGDGAHVRLPDAPGLGVRLRDDLLEQLTRAAA</sequence>
<reference evidence="5 6" key="1">
    <citation type="journal article" date="2010" name="Stand. Genomic Sci.">
        <title>Complete genome sequence of Conexibacter woesei type strain (ID131577).</title>
        <authorList>
            <person name="Pukall R."/>
            <person name="Lapidus A."/>
            <person name="Glavina Del Rio T."/>
            <person name="Copeland A."/>
            <person name="Tice H."/>
            <person name="Cheng J.-F."/>
            <person name="Lucas S."/>
            <person name="Chen F."/>
            <person name="Nolan M."/>
            <person name="Bruce D."/>
            <person name="Goodwin L."/>
            <person name="Pitluck S."/>
            <person name="Mavromatis K."/>
            <person name="Ivanova N."/>
            <person name="Ovchinnikova G."/>
            <person name="Pati A."/>
            <person name="Chen A."/>
            <person name="Palaniappan K."/>
            <person name="Land M."/>
            <person name="Hauser L."/>
            <person name="Chang Y.-J."/>
            <person name="Jeffries C.D."/>
            <person name="Chain P."/>
            <person name="Meincke L."/>
            <person name="Sims D."/>
            <person name="Brettin T."/>
            <person name="Detter J.C."/>
            <person name="Rohde M."/>
            <person name="Goeker M."/>
            <person name="Bristow J."/>
            <person name="Eisen J.A."/>
            <person name="Markowitz V."/>
            <person name="Kyrpides N.C."/>
            <person name="Klenk H.-P."/>
            <person name="Hugenholtz P."/>
        </authorList>
    </citation>
    <scope>NUCLEOTIDE SEQUENCE [LARGE SCALE GENOMIC DNA]</scope>
    <source>
        <strain evidence="6">DSM 14684 / CIP 108061 / JCM 11494 / NBRC 100937 / ID131577</strain>
    </source>
</reference>
<dbReference type="SUPFAM" id="SSF51604">
    <property type="entry name" value="Enolase C-terminal domain-like"/>
    <property type="match status" value="1"/>
</dbReference>
<protein>
    <submittedName>
        <fullName evidence="5">Mandelate racemase/muconate lactonizing protein</fullName>
    </submittedName>
</protein>
<dbReference type="InterPro" id="IPR018110">
    <property type="entry name" value="Mandel_Rmase/mucon_lact_enz_CS"/>
</dbReference>
<dbReference type="InterPro" id="IPR013341">
    <property type="entry name" value="Mandelate_racemase_N_dom"/>
</dbReference>
<dbReference type="InterPro" id="IPR013342">
    <property type="entry name" value="Mandelate_racemase_C"/>
</dbReference>
<dbReference type="SFLD" id="SFLDS00001">
    <property type="entry name" value="Enolase"/>
    <property type="match status" value="1"/>
</dbReference>
<dbReference type="InterPro" id="IPR029065">
    <property type="entry name" value="Enolase_C-like"/>
</dbReference>
<dbReference type="RefSeq" id="WP_012934413.1">
    <property type="nucleotide sequence ID" value="NC_013739.1"/>
</dbReference>
<dbReference type="STRING" id="469383.Cwoe_2943"/>
<dbReference type="GO" id="GO:0016854">
    <property type="term" value="F:racemase and epimerase activity"/>
    <property type="evidence" value="ECO:0007669"/>
    <property type="project" value="UniProtKB-ARBA"/>
</dbReference>
<dbReference type="AlphaFoldDB" id="D3FBU7"/>
<dbReference type="SUPFAM" id="SSF54826">
    <property type="entry name" value="Enolase N-terminal domain-like"/>
    <property type="match status" value="1"/>
</dbReference>
<dbReference type="Gene3D" id="3.30.390.10">
    <property type="entry name" value="Enolase-like, N-terminal domain"/>
    <property type="match status" value="1"/>
</dbReference>
<dbReference type="SMART" id="SM00922">
    <property type="entry name" value="MR_MLE"/>
    <property type="match status" value="1"/>
</dbReference>
<dbReference type="PANTHER" id="PTHR48073">
    <property type="entry name" value="O-SUCCINYLBENZOATE SYNTHASE-RELATED"/>
    <property type="match status" value="1"/>
</dbReference>
<dbReference type="InterPro" id="IPR036849">
    <property type="entry name" value="Enolase-like_C_sf"/>
</dbReference>
<dbReference type="Pfam" id="PF13378">
    <property type="entry name" value="MR_MLE_C"/>
    <property type="match status" value="1"/>
</dbReference>
<dbReference type="Gene3D" id="3.20.20.120">
    <property type="entry name" value="Enolase-like C-terminal domain"/>
    <property type="match status" value="1"/>
</dbReference>
<dbReference type="OrthoDB" id="9796450at2"/>
<evidence type="ECO:0000259" key="4">
    <source>
        <dbReference type="SMART" id="SM00922"/>
    </source>
</evidence>
<accession>D3FBU7</accession>
<name>D3FBU7_CONWI</name>
<reference evidence="6" key="2">
    <citation type="submission" date="2010-01" db="EMBL/GenBank/DDBJ databases">
        <title>The complete genome of Conexibacter woesei DSM 14684.</title>
        <authorList>
            <consortium name="US DOE Joint Genome Institute (JGI-PGF)"/>
            <person name="Lucas S."/>
            <person name="Copeland A."/>
            <person name="Lapidus A."/>
            <person name="Glavina del Rio T."/>
            <person name="Dalin E."/>
            <person name="Tice H."/>
            <person name="Bruce D."/>
            <person name="Goodwin L."/>
            <person name="Pitluck S."/>
            <person name="Kyrpides N."/>
            <person name="Mavromatis K."/>
            <person name="Ivanova N."/>
            <person name="Mikhailova N."/>
            <person name="Chertkov O."/>
            <person name="Brettin T."/>
            <person name="Detter J.C."/>
            <person name="Han C."/>
            <person name="Larimer F."/>
            <person name="Land M."/>
            <person name="Hauser L."/>
            <person name="Markowitz V."/>
            <person name="Cheng J.-F."/>
            <person name="Hugenholtz P."/>
            <person name="Woyke T."/>
            <person name="Wu D."/>
            <person name="Pukall R."/>
            <person name="Steenblock K."/>
            <person name="Schneider S."/>
            <person name="Klenk H.-P."/>
            <person name="Eisen J.A."/>
        </authorList>
    </citation>
    <scope>NUCLEOTIDE SEQUENCE [LARGE SCALE GENOMIC DNA]</scope>
    <source>
        <strain evidence="6">DSM 14684 / CIP 108061 / JCM 11494 / NBRC 100937 / ID131577</strain>
    </source>
</reference>
<evidence type="ECO:0000313" key="6">
    <source>
        <dbReference type="Proteomes" id="UP000008229"/>
    </source>
</evidence>
<dbReference type="PROSITE" id="PS00909">
    <property type="entry name" value="MR_MLE_2"/>
    <property type="match status" value="1"/>
</dbReference>
<dbReference type="eggNOG" id="COG4948">
    <property type="taxonomic scope" value="Bacteria"/>
</dbReference>
<dbReference type="InterPro" id="IPR029017">
    <property type="entry name" value="Enolase-like_N"/>
</dbReference>
<dbReference type="SFLD" id="SFLDG00180">
    <property type="entry name" value="muconate_cycloisomerase"/>
    <property type="match status" value="1"/>
</dbReference>
<dbReference type="GO" id="GO:0009063">
    <property type="term" value="P:amino acid catabolic process"/>
    <property type="evidence" value="ECO:0007669"/>
    <property type="project" value="InterPro"/>
</dbReference>